<dbReference type="AlphaFoldDB" id="A0A1I0FFQ2"/>
<organism evidence="1 2">
    <name type="scientific">Natronincola peptidivorans</name>
    <dbReference type="NCBI Taxonomy" id="426128"/>
    <lineage>
        <taxon>Bacteria</taxon>
        <taxon>Bacillati</taxon>
        <taxon>Bacillota</taxon>
        <taxon>Clostridia</taxon>
        <taxon>Peptostreptococcales</taxon>
        <taxon>Natronincolaceae</taxon>
        <taxon>Natronincola</taxon>
    </lineage>
</organism>
<dbReference type="RefSeq" id="WP_170834827.1">
    <property type="nucleotide sequence ID" value="NZ_FOHU01000014.1"/>
</dbReference>
<keyword evidence="2" id="KW-1185">Reference proteome</keyword>
<sequence length="47" mass="5469">MEKTLEQRIGELEKKVAVLERQVQEQPVEKIIDKLYESLALVTKDSI</sequence>
<dbReference type="STRING" id="426128.SAMN05660297_02780"/>
<evidence type="ECO:0000313" key="2">
    <source>
        <dbReference type="Proteomes" id="UP000199568"/>
    </source>
</evidence>
<accession>A0A1I0FFQ2</accession>
<dbReference type="Proteomes" id="UP000199568">
    <property type="component" value="Unassembled WGS sequence"/>
</dbReference>
<dbReference type="EMBL" id="FOHU01000014">
    <property type="protein sequence ID" value="SET56368.1"/>
    <property type="molecule type" value="Genomic_DNA"/>
</dbReference>
<gene>
    <name evidence="1" type="ORF">SAMN05660297_02780</name>
</gene>
<reference evidence="1 2" key="1">
    <citation type="submission" date="2016-10" db="EMBL/GenBank/DDBJ databases">
        <authorList>
            <person name="de Groot N.N."/>
        </authorList>
    </citation>
    <scope>NUCLEOTIDE SEQUENCE [LARGE SCALE GENOMIC DNA]</scope>
    <source>
        <strain evidence="1 2">DSM 18979</strain>
    </source>
</reference>
<evidence type="ECO:0000313" key="1">
    <source>
        <dbReference type="EMBL" id="SET56368.1"/>
    </source>
</evidence>
<name>A0A1I0FFQ2_9FIRM</name>
<proteinExistence type="predicted"/>
<protein>
    <submittedName>
        <fullName evidence="1">Uncharacterized protein</fullName>
    </submittedName>
</protein>